<reference evidence="1" key="1">
    <citation type="submission" date="2022-12" db="EMBL/GenBank/DDBJ databases">
        <title>Genome sequence of SJ11.</title>
        <authorList>
            <person name="Woo H."/>
        </authorList>
    </citation>
    <scope>NUCLEOTIDE SEQUENCE</scope>
    <source>
        <strain evidence="1">SJ11</strain>
    </source>
</reference>
<dbReference type="Proteomes" id="UP001144341">
    <property type="component" value="Unassembled WGS sequence"/>
</dbReference>
<gene>
    <name evidence="1" type="ORF">O0931_04960</name>
</gene>
<accession>A0ABT4KUP4</accession>
<evidence type="ECO:0000313" key="1">
    <source>
        <dbReference type="EMBL" id="MCZ4222641.1"/>
    </source>
</evidence>
<organism evidence="1 2">
    <name type="scientific">Pedobacter rhodius</name>
    <dbReference type="NCBI Taxonomy" id="3004098"/>
    <lineage>
        <taxon>Bacteria</taxon>
        <taxon>Pseudomonadati</taxon>
        <taxon>Bacteroidota</taxon>
        <taxon>Sphingobacteriia</taxon>
        <taxon>Sphingobacteriales</taxon>
        <taxon>Sphingobacteriaceae</taxon>
        <taxon>Pedobacter</taxon>
    </lineage>
</organism>
<comment type="caution">
    <text evidence="1">The sequence shown here is derived from an EMBL/GenBank/DDBJ whole genome shotgun (WGS) entry which is preliminary data.</text>
</comment>
<evidence type="ECO:0000313" key="2">
    <source>
        <dbReference type="Proteomes" id="UP001144341"/>
    </source>
</evidence>
<keyword evidence="2" id="KW-1185">Reference proteome</keyword>
<sequence length="92" mass="10358">MNISHKRDACARLGVNTNSLFELSGIGVGLVGNGDVWYDFLNGQVYYTVQGKLRFYLTQNKDKFFEFKYQKGSGAPNFNQGDQYGLALTITF</sequence>
<name>A0ABT4KUP4_9SPHI</name>
<proteinExistence type="predicted"/>
<dbReference type="EMBL" id="JAPWGL010000001">
    <property type="protein sequence ID" value="MCZ4222641.1"/>
    <property type="molecule type" value="Genomic_DNA"/>
</dbReference>
<protein>
    <submittedName>
        <fullName evidence="1">Uncharacterized protein</fullName>
    </submittedName>
</protein>
<dbReference type="RefSeq" id="WP_269414441.1">
    <property type="nucleotide sequence ID" value="NZ_JAPWGL010000001.1"/>
</dbReference>